<dbReference type="Gene3D" id="3.60.20.10">
    <property type="entry name" value="Glutamine Phosphoribosylpyrophosphate, subunit 1, domain 1"/>
    <property type="match status" value="1"/>
</dbReference>
<evidence type="ECO:0000259" key="2">
    <source>
        <dbReference type="Pfam" id="PF00733"/>
    </source>
</evidence>
<gene>
    <name evidence="3" type="ORF">NON19_00165</name>
</gene>
<organism evidence="3 4">
    <name type="scientific">Streptantibioticus rubrisoli</name>
    <dbReference type="NCBI Taxonomy" id="1387313"/>
    <lineage>
        <taxon>Bacteria</taxon>
        <taxon>Bacillati</taxon>
        <taxon>Actinomycetota</taxon>
        <taxon>Actinomycetes</taxon>
        <taxon>Kitasatosporales</taxon>
        <taxon>Streptomycetaceae</taxon>
        <taxon>Streptantibioticus</taxon>
    </lineage>
</organism>
<dbReference type="EMBL" id="JANFNH010000001">
    <property type="protein sequence ID" value="MCQ4040470.1"/>
    <property type="molecule type" value="Genomic_DNA"/>
</dbReference>
<dbReference type="SUPFAM" id="SSF56235">
    <property type="entry name" value="N-terminal nucleophile aminohydrolases (Ntn hydrolases)"/>
    <property type="match status" value="1"/>
</dbReference>
<reference evidence="3 4" key="1">
    <citation type="submission" date="2022-06" db="EMBL/GenBank/DDBJ databases">
        <title>Draft genome sequence of type strain Streptomyces rubrisoli DSM 42083.</title>
        <authorList>
            <person name="Duangmal K."/>
            <person name="Klaysubun C."/>
        </authorList>
    </citation>
    <scope>NUCLEOTIDE SEQUENCE [LARGE SCALE GENOMIC DNA]</scope>
    <source>
        <strain evidence="3 4">DSM 42083</strain>
    </source>
</reference>
<feature type="region of interest" description="Disordered" evidence="1">
    <location>
        <begin position="560"/>
        <end position="617"/>
    </location>
</feature>
<dbReference type="Gene3D" id="3.40.50.620">
    <property type="entry name" value="HUPs"/>
    <property type="match status" value="1"/>
</dbReference>
<accession>A0ABT1P806</accession>
<keyword evidence="4" id="KW-1185">Reference proteome</keyword>
<evidence type="ECO:0000256" key="1">
    <source>
        <dbReference type="SAM" id="MobiDB-lite"/>
    </source>
</evidence>
<dbReference type="RefSeq" id="WP_255924421.1">
    <property type="nucleotide sequence ID" value="NZ_JANFNH010000001.1"/>
</dbReference>
<dbReference type="InterPro" id="IPR014729">
    <property type="entry name" value="Rossmann-like_a/b/a_fold"/>
</dbReference>
<sequence>MRSALPGGYHMDSFTWGRGVTKMAENEVVEYEAPEMLDGAFLGQPFLASGTAVLKQASGGTWVVADDSHSRLVSAEASARRLALFGETDIEVGRLARLLERHGSARDVMAAAHEIPGSFHILYTDGRTMVVQGSASGLRQVFYARLADHAHVASDSVELLARLCGGGPRIEMVAWGMVHPGFDYGLTEGTYWKGVRRLPADQRLHLTGDRVERSTWWSPPVPALSIAEGAPGLRSALDEAVAVRVGTARGLSADLSGGMDSTSLCFLLAEQGARFQAFVEQTIDPNHDDARWAAIAAREMDRELTVLQPDDIPGPYDGIWERDEGLVQTVPYGLGEPYTLIRNRARKAAMSKLFAATGATVHIGGFGGDELFTVPPSYFSDLYASSPLKAIRGIRDLARLRRWSLKSVLRSLARQQSYRGWFEEQLRDLRLPRPDTLGPTVNWGPPLRVTPWSTPVNVEAIRSLARAEDAACRPQAPSRAAHTCIAGQRIGGQRLGPLRALMQHQGVTLSLPYMDDKVLEAALAISRAEALPAWENSSNWGRTSQRRPSRTSWRFSALGGTAAHAASRSPNKRGAAPRSSTRWCSAAIASTYDCSSGRWPPKGPPTPTPAGSRAGGL</sequence>
<comment type="caution">
    <text evidence="3">The sequence shown here is derived from an EMBL/GenBank/DDBJ whole genome shotgun (WGS) entry which is preliminary data.</text>
</comment>
<feature type="domain" description="Asparagine synthetase" evidence="2">
    <location>
        <begin position="233"/>
        <end position="526"/>
    </location>
</feature>
<proteinExistence type="predicted"/>
<dbReference type="InterPro" id="IPR001962">
    <property type="entry name" value="Asn_synthase"/>
</dbReference>
<dbReference type="Pfam" id="PF00733">
    <property type="entry name" value="Asn_synthase"/>
    <property type="match status" value="1"/>
</dbReference>
<dbReference type="SUPFAM" id="SSF52402">
    <property type="entry name" value="Adenine nucleotide alpha hydrolases-like"/>
    <property type="match status" value="1"/>
</dbReference>
<dbReference type="Proteomes" id="UP001206206">
    <property type="component" value="Unassembled WGS sequence"/>
</dbReference>
<evidence type="ECO:0000313" key="4">
    <source>
        <dbReference type="Proteomes" id="UP001206206"/>
    </source>
</evidence>
<name>A0ABT1P806_9ACTN</name>
<protein>
    <submittedName>
        <fullName evidence="3">Asparagine synthase-related protein</fullName>
    </submittedName>
</protein>
<dbReference type="InterPro" id="IPR029055">
    <property type="entry name" value="Ntn_hydrolases_N"/>
</dbReference>
<evidence type="ECO:0000313" key="3">
    <source>
        <dbReference type="EMBL" id="MCQ4040470.1"/>
    </source>
</evidence>